<dbReference type="Pfam" id="PF00011">
    <property type="entry name" value="HSP20"/>
    <property type="match status" value="1"/>
</dbReference>
<evidence type="ECO:0000256" key="2">
    <source>
        <dbReference type="RuleBase" id="RU003616"/>
    </source>
</evidence>
<gene>
    <name evidence="4" type="ORF">Ari01nite_96450</name>
</gene>
<dbReference type="InterPro" id="IPR031107">
    <property type="entry name" value="Small_HSP"/>
</dbReference>
<evidence type="ECO:0000256" key="1">
    <source>
        <dbReference type="PROSITE-ProRule" id="PRU00285"/>
    </source>
</evidence>
<evidence type="ECO:0000259" key="3">
    <source>
        <dbReference type="PROSITE" id="PS01031"/>
    </source>
</evidence>
<dbReference type="InterPro" id="IPR002068">
    <property type="entry name" value="A-crystallin/Hsp20_dom"/>
</dbReference>
<dbReference type="AlphaFoldDB" id="A0A919K741"/>
<dbReference type="Proteomes" id="UP000636960">
    <property type="component" value="Unassembled WGS sequence"/>
</dbReference>
<comment type="similarity">
    <text evidence="1 2">Belongs to the small heat shock protein (HSP20) family.</text>
</comment>
<keyword evidence="5" id="KW-1185">Reference proteome</keyword>
<sequence>MTGLLPRLFGDMTDWIEVDLPRPLSAMRLEDKLGDEEYVLRAELPGLDPDKDVQISVLHGVLTIKAERREEEQGLNRTEFRYGALQRSVRLPANADESAIKATYRKGILEVTVPLTEPQTTGRQIAVGAAK</sequence>
<reference evidence="4" key="1">
    <citation type="submission" date="2021-01" db="EMBL/GenBank/DDBJ databases">
        <title>Whole genome shotgun sequence of Actinoplanes rishiriensis NBRC 108556.</title>
        <authorList>
            <person name="Komaki H."/>
            <person name="Tamura T."/>
        </authorList>
    </citation>
    <scope>NUCLEOTIDE SEQUENCE</scope>
    <source>
        <strain evidence="4">NBRC 108556</strain>
    </source>
</reference>
<dbReference type="PANTHER" id="PTHR11527">
    <property type="entry name" value="HEAT-SHOCK PROTEIN 20 FAMILY MEMBER"/>
    <property type="match status" value="1"/>
</dbReference>
<organism evidence="4 5">
    <name type="scientific">Paractinoplanes rishiriensis</name>
    <dbReference type="NCBI Taxonomy" id="1050105"/>
    <lineage>
        <taxon>Bacteria</taxon>
        <taxon>Bacillati</taxon>
        <taxon>Actinomycetota</taxon>
        <taxon>Actinomycetes</taxon>
        <taxon>Micromonosporales</taxon>
        <taxon>Micromonosporaceae</taxon>
        <taxon>Paractinoplanes</taxon>
    </lineage>
</organism>
<dbReference type="InterPro" id="IPR008978">
    <property type="entry name" value="HSP20-like_chaperone"/>
</dbReference>
<dbReference type="EMBL" id="BOMV01000123">
    <property type="protein sequence ID" value="GIF02181.1"/>
    <property type="molecule type" value="Genomic_DNA"/>
</dbReference>
<evidence type="ECO:0000313" key="5">
    <source>
        <dbReference type="Proteomes" id="UP000636960"/>
    </source>
</evidence>
<dbReference type="RefSeq" id="WP_203791254.1">
    <property type="nucleotide sequence ID" value="NZ_BOMV01000123.1"/>
</dbReference>
<dbReference type="SUPFAM" id="SSF49764">
    <property type="entry name" value="HSP20-like chaperones"/>
    <property type="match status" value="1"/>
</dbReference>
<proteinExistence type="inferred from homology"/>
<dbReference type="Gene3D" id="2.60.40.790">
    <property type="match status" value="1"/>
</dbReference>
<name>A0A919K741_9ACTN</name>
<feature type="domain" description="SHSP" evidence="3">
    <location>
        <begin position="20"/>
        <end position="130"/>
    </location>
</feature>
<evidence type="ECO:0000313" key="4">
    <source>
        <dbReference type="EMBL" id="GIF02181.1"/>
    </source>
</evidence>
<comment type="caution">
    <text evidence="4">The sequence shown here is derived from an EMBL/GenBank/DDBJ whole genome shotgun (WGS) entry which is preliminary data.</text>
</comment>
<dbReference type="CDD" id="cd06464">
    <property type="entry name" value="ACD_sHsps-like"/>
    <property type="match status" value="1"/>
</dbReference>
<accession>A0A919K741</accession>
<dbReference type="PROSITE" id="PS01031">
    <property type="entry name" value="SHSP"/>
    <property type="match status" value="1"/>
</dbReference>
<protein>
    <recommendedName>
        <fullName evidence="3">SHSP domain-containing protein</fullName>
    </recommendedName>
</protein>